<dbReference type="InterPro" id="IPR044160">
    <property type="entry name" value="TGD4-like"/>
</dbReference>
<dbReference type="PANTHER" id="PTHR34954:SF3">
    <property type="entry name" value="EXPRESSED PROTEIN"/>
    <property type="match status" value="1"/>
</dbReference>
<proteinExistence type="predicted"/>
<dbReference type="PANTHER" id="PTHR34954">
    <property type="entry name" value="EXPRESSED PROTEIN"/>
    <property type="match status" value="1"/>
</dbReference>
<dbReference type="FunCoup" id="A0A2R6QL01">
    <property type="interactions" value="1583"/>
</dbReference>
<dbReference type="GO" id="GO:0034196">
    <property type="term" value="P:acylglycerol transport"/>
    <property type="evidence" value="ECO:0007669"/>
    <property type="project" value="InterPro"/>
</dbReference>
<dbReference type="GO" id="GO:0009941">
    <property type="term" value="C:chloroplast envelope"/>
    <property type="evidence" value="ECO:0007669"/>
    <property type="project" value="TreeGrafter"/>
</dbReference>
<dbReference type="InParanoid" id="A0A2R6QL01"/>
<dbReference type="OrthoDB" id="512148at2759"/>
<dbReference type="EMBL" id="NKQK01000015">
    <property type="protein sequence ID" value="PSS10093.1"/>
    <property type="molecule type" value="Genomic_DNA"/>
</dbReference>
<reference evidence="1 2" key="1">
    <citation type="submission" date="2017-07" db="EMBL/GenBank/DDBJ databases">
        <title>An improved, manually edited Actinidia chinensis var. chinensis (kiwifruit) genome highlights the challenges associated with draft genomes and gene prediction in plants.</title>
        <authorList>
            <person name="Pilkington S."/>
            <person name="Crowhurst R."/>
            <person name="Hilario E."/>
            <person name="Nardozza S."/>
            <person name="Fraser L."/>
            <person name="Peng Y."/>
            <person name="Gunaseelan K."/>
            <person name="Simpson R."/>
            <person name="Tahir J."/>
            <person name="Deroles S."/>
            <person name="Templeton K."/>
            <person name="Luo Z."/>
            <person name="Davy M."/>
            <person name="Cheng C."/>
            <person name="Mcneilage M."/>
            <person name="Scaglione D."/>
            <person name="Liu Y."/>
            <person name="Zhang Q."/>
            <person name="Datson P."/>
            <person name="De Silva N."/>
            <person name="Gardiner S."/>
            <person name="Bassett H."/>
            <person name="Chagne D."/>
            <person name="Mccallum J."/>
            <person name="Dzierzon H."/>
            <person name="Deng C."/>
            <person name="Wang Y.-Y."/>
            <person name="Barron N."/>
            <person name="Manako K."/>
            <person name="Bowen J."/>
            <person name="Foster T."/>
            <person name="Erridge Z."/>
            <person name="Tiffin H."/>
            <person name="Waite C."/>
            <person name="Davies K."/>
            <person name="Grierson E."/>
            <person name="Laing W."/>
            <person name="Kirk R."/>
            <person name="Chen X."/>
            <person name="Wood M."/>
            <person name="Montefiori M."/>
            <person name="Brummell D."/>
            <person name="Schwinn K."/>
            <person name="Catanach A."/>
            <person name="Fullerton C."/>
            <person name="Li D."/>
            <person name="Meiyalaghan S."/>
            <person name="Nieuwenhuizen N."/>
            <person name="Read N."/>
            <person name="Prakash R."/>
            <person name="Hunter D."/>
            <person name="Zhang H."/>
            <person name="Mckenzie M."/>
            <person name="Knabel M."/>
            <person name="Harris A."/>
            <person name="Allan A."/>
            <person name="Chen A."/>
            <person name="Janssen B."/>
            <person name="Plunkett B."/>
            <person name="Dwamena C."/>
            <person name="Voogd C."/>
            <person name="Leif D."/>
            <person name="Lafferty D."/>
            <person name="Souleyre E."/>
            <person name="Varkonyi-Gasic E."/>
            <person name="Gambi F."/>
            <person name="Hanley J."/>
            <person name="Yao J.-L."/>
            <person name="Cheung J."/>
            <person name="David K."/>
            <person name="Warren B."/>
            <person name="Marsh K."/>
            <person name="Snowden K."/>
            <person name="Lin-Wang K."/>
            <person name="Brian L."/>
            <person name="Martinez-Sanchez M."/>
            <person name="Wang M."/>
            <person name="Ileperuma N."/>
            <person name="Macnee N."/>
            <person name="Campin R."/>
            <person name="Mcatee P."/>
            <person name="Drummond R."/>
            <person name="Espley R."/>
            <person name="Ireland H."/>
            <person name="Wu R."/>
            <person name="Atkinson R."/>
            <person name="Karunairetnam S."/>
            <person name="Bulley S."/>
            <person name="Chunkath S."/>
            <person name="Hanley Z."/>
            <person name="Storey R."/>
            <person name="Thrimawithana A."/>
            <person name="Thomson S."/>
            <person name="David C."/>
            <person name="Testolin R."/>
        </authorList>
    </citation>
    <scope>NUCLEOTIDE SEQUENCE [LARGE SCALE GENOMIC DNA]</scope>
    <source>
        <strain evidence="2">cv. Red5</strain>
        <tissue evidence="1">Young leaf</tissue>
    </source>
</reference>
<name>A0A2R6QL01_ACTCC</name>
<accession>A0A2R6QL01</accession>
<organism evidence="1 2">
    <name type="scientific">Actinidia chinensis var. chinensis</name>
    <name type="common">Chinese soft-hair kiwi</name>
    <dbReference type="NCBI Taxonomy" id="1590841"/>
    <lineage>
        <taxon>Eukaryota</taxon>
        <taxon>Viridiplantae</taxon>
        <taxon>Streptophyta</taxon>
        <taxon>Embryophyta</taxon>
        <taxon>Tracheophyta</taxon>
        <taxon>Spermatophyta</taxon>
        <taxon>Magnoliopsida</taxon>
        <taxon>eudicotyledons</taxon>
        <taxon>Gunneridae</taxon>
        <taxon>Pentapetalae</taxon>
        <taxon>asterids</taxon>
        <taxon>Ericales</taxon>
        <taxon>Actinidiaceae</taxon>
        <taxon>Actinidia</taxon>
    </lineage>
</organism>
<dbReference type="Proteomes" id="UP000241394">
    <property type="component" value="Chromosome LG15"/>
</dbReference>
<reference evidence="2" key="2">
    <citation type="journal article" date="2018" name="BMC Genomics">
        <title>A manually annotated Actinidia chinensis var. chinensis (kiwifruit) genome highlights the challenges associated with draft genomes and gene prediction in plants.</title>
        <authorList>
            <person name="Pilkington S.M."/>
            <person name="Crowhurst R."/>
            <person name="Hilario E."/>
            <person name="Nardozza S."/>
            <person name="Fraser L."/>
            <person name="Peng Y."/>
            <person name="Gunaseelan K."/>
            <person name="Simpson R."/>
            <person name="Tahir J."/>
            <person name="Deroles S.C."/>
            <person name="Templeton K."/>
            <person name="Luo Z."/>
            <person name="Davy M."/>
            <person name="Cheng C."/>
            <person name="McNeilage M."/>
            <person name="Scaglione D."/>
            <person name="Liu Y."/>
            <person name="Zhang Q."/>
            <person name="Datson P."/>
            <person name="De Silva N."/>
            <person name="Gardiner S.E."/>
            <person name="Bassett H."/>
            <person name="Chagne D."/>
            <person name="McCallum J."/>
            <person name="Dzierzon H."/>
            <person name="Deng C."/>
            <person name="Wang Y.Y."/>
            <person name="Barron L."/>
            <person name="Manako K."/>
            <person name="Bowen J."/>
            <person name="Foster T.M."/>
            <person name="Erridge Z.A."/>
            <person name="Tiffin H."/>
            <person name="Waite C.N."/>
            <person name="Davies K.M."/>
            <person name="Grierson E.P."/>
            <person name="Laing W.A."/>
            <person name="Kirk R."/>
            <person name="Chen X."/>
            <person name="Wood M."/>
            <person name="Montefiori M."/>
            <person name="Brummell D.A."/>
            <person name="Schwinn K.E."/>
            <person name="Catanach A."/>
            <person name="Fullerton C."/>
            <person name="Li D."/>
            <person name="Meiyalaghan S."/>
            <person name="Nieuwenhuizen N."/>
            <person name="Read N."/>
            <person name="Prakash R."/>
            <person name="Hunter D."/>
            <person name="Zhang H."/>
            <person name="McKenzie M."/>
            <person name="Knabel M."/>
            <person name="Harris A."/>
            <person name="Allan A.C."/>
            <person name="Gleave A."/>
            <person name="Chen A."/>
            <person name="Janssen B.J."/>
            <person name="Plunkett B."/>
            <person name="Ampomah-Dwamena C."/>
            <person name="Voogd C."/>
            <person name="Leif D."/>
            <person name="Lafferty D."/>
            <person name="Souleyre E.J.F."/>
            <person name="Varkonyi-Gasic E."/>
            <person name="Gambi F."/>
            <person name="Hanley J."/>
            <person name="Yao J.L."/>
            <person name="Cheung J."/>
            <person name="David K.M."/>
            <person name="Warren B."/>
            <person name="Marsh K."/>
            <person name="Snowden K.C."/>
            <person name="Lin-Wang K."/>
            <person name="Brian L."/>
            <person name="Martinez-Sanchez M."/>
            <person name="Wang M."/>
            <person name="Ileperuma N."/>
            <person name="Macnee N."/>
            <person name="Campin R."/>
            <person name="McAtee P."/>
            <person name="Drummond R.S.M."/>
            <person name="Espley R.V."/>
            <person name="Ireland H.S."/>
            <person name="Wu R."/>
            <person name="Atkinson R.G."/>
            <person name="Karunairetnam S."/>
            <person name="Bulley S."/>
            <person name="Chunkath S."/>
            <person name="Hanley Z."/>
            <person name="Storey R."/>
            <person name="Thrimawithana A.H."/>
            <person name="Thomson S."/>
            <person name="David C."/>
            <person name="Testolin R."/>
            <person name="Huang H."/>
            <person name="Hellens R.P."/>
            <person name="Schaffer R.J."/>
        </authorList>
    </citation>
    <scope>NUCLEOTIDE SEQUENCE [LARGE SCALE GENOMIC DNA]</scope>
    <source>
        <strain evidence="2">cv. Red5</strain>
    </source>
</reference>
<dbReference type="AlphaFoldDB" id="A0A2R6QL01"/>
<keyword evidence="2" id="KW-1185">Reference proteome</keyword>
<evidence type="ECO:0000313" key="2">
    <source>
        <dbReference type="Proteomes" id="UP000241394"/>
    </source>
</evidence>
<dbReference type="Gramene" id="PSS10093">
    <property type="protein sequence ID" value="PSS10093"/>
    <property type="gene ID" value="CEY00_Acc17181"/>
</dbReference>
<comment type="caution">
    <text evidence="1">The sequence shown here is derived from an EMBL/GenBank/DDBJ whole genome shotgun (WGS) entry which is preliminary data.</text>
</comment>
<evidence type="ECO:0000313" key="1">
    <source>
        <dbReference type="EMBL" id="PSS10093.1"/>
    </source>
</evidence>
<dbReference type="GO" id="GO:1990052">
    <property type="term" value="P:ER to chloroplast lipid transport"/>
    <property type="evidence" value="ECO:0007669"/>
    <property type="project" value="InterPro"/>
</dbReference>
<dbReference type="STRING" id="1590841.A0A2R6QL01"/>
<sequence length="484" mass="53299">MALLRTAMDSAFGNLNISSTETLVGGCAKAVPGEPFPVDGARASRAIRIQQLAIMHRGFPLGLIPSYSPTPHKDLGSFPLQTLRCLALSDWWLALVTQIRPQKLISAIKAELSAIRISKDWEWDWEWDLTPLKASAKRLLEKSLDKSLYSLGLCLQASLTSSTSFLLSSEAHGESNRRRTRAMLLHQLPNHDITMEAGWPELYIDHNGNYWEVPLSISLDCSSLISDSGLRYRFGVQKNGGYPQAVDSSPGEVPLALMPGLCAKAAFSFEKSKDLWRQKETDEDLFVRASNGSRYLRPAYDIRLKEPFAAISGIIGGICAAWIGDGESSAAIETMESGDSISLGAKKRSPFSADIFGSVCFTHQHGKFRKLFGDLTRLDARLDICSASALASKIFSSSARSNAENPMSSPRLNLIFQQQVYGPIVFQVNSKFSLGSSAGKGGVHMEDLIYSLNYSLRLLQSGKVVAWYSPKQNEAMVELRLFEF</sequence>
<protein>
    <submittedName>
        <fullName evidence="1">Protein TRIGALACTOSYLDIACYLGLYCEROL like</fullName>
    </submittedName>
</protein>
<dbReference type="GO" id="GO:0070300">
    <property type="term" value="F:phosphatidic acid binding"/>
    <property type="evidence" value="ECO:0007669"/>
    <property type="project" value="InterPro"/>
</dbReference>
<gene>
    <name evidence="1" type="ORF">CEY00_Acc17181</name>
</gene>
<dbReference type="OMA" id="RKDIWRQ"/>